<protein>
    <submittedName>
        <fullName evidence="3">Uncharacterized protein</fullName>
    </submittedName>
</protein>
<organism evidence="3 4">
    <name type="scientific">Candidatus Buchananbacteria bacterium RIFCSPHIGHO2_01_FULL_46_12</name>
    <dbReference type="NCBI Taxonomy" id="1797536"/>
    <lineage>
        <taxon>Bacteria</taxon>
        <taxon>Candidatus Buchananiibacteriota</taxon>
    </lineage>
</organism>
<evidence type="ECO:0000313" key="3">
    <source>
        <dbReference type="EMBL" id="OGY46668.1"/>
    </source>
</evidence>
<keyword evidence="1" id="KW-1133">Transmembrane helix</keyword>
<name>A0A1G1Y2Y9_9BACT</name>
<evidence type="ECO:0000256" key="1">
    <source>
        <dbReference type="SAM" id="Phobius"/>
    </source>
</evidence>
<comment type="caution">
    <text evidence="3">The sequence shown here is derived from an EMBL/GenBank/DDBJ whole genome shotgun (WGS) entry which is preliminary data.</text>
</comment>
<keyword evidence="1" id="KW-0472">Membrane</keyword>
<feature type="chain" id="PRO_5009581456" evidence="2">
    <location>
        <begin position="28"/>
        <end position="316"/>
    </location>
</feature>
<feature type="transmembrane region" description="Helical" evidence="1">
    <location>
        <begin position="108"/>
        <end position="126"/>
    </location>
</feature>
<dbReference type="AlphaFoldDB" id="A0A1G1Y2Y9"/>
<dbReference type="Proteomes" id="UP000178432">
    <property type="component" value="Unassembled WGS sequence"/>
</dbReference>
<reference evidence="3 4" key="1">
    <citation type="journal article" date="2016" name="Nat. Commun.">
        <title>Thousands of microbial genomes shed light on interconnected biogeochemical processes in an aquifer system.</title>
        <authorList>
            <person name="Anantharaman K."/>
            <person name="Brown C.T."/>
            <person name="Hug L.A."/>
            <person name="Sharon I."/>
            <person name="Castelle C.J."/>
            <person name="Probst A.J."/>
            <person name="Thomas B.C."/>
            <person name="Singh A."/>
            <person name="Wilkins M.J."/>
            <person name="Karaoz U."/>
            <person name="Brodie E.L."/>
            <person name="Williams K.H."/>
            <person name="Hubbard S.S."/>
            <person name="Banfield J.F."/>
        </authorList>
    </citation>
    <scope>NUCLEOTIDE SEQUENCE [LARGE SCALE GENOMIC DNA]</scope>
</reference>
<keyword evidence="1" id="KW-0812">Transmembrane</keyword>
<proteinExistence type="predicted"/>
<accession>A0A1G1Y2Y9</accession>
<keyword evidence="2" id="KW-0732">Signal</keyword>
<feature type="signal peptide" evidence="2">
    <location>
        <begin position="1"/>
        <end position="27"/>
    </location>
</feature>
<sequence length="316" mass="33543">MKPSKIFIFCLAGIFVLNFLFVSAAWAADLQPPDLKIQIGGTALNFKPVSSCGDDSYCIGWIGQYIGVVYRYGVGLAAVLAAVMIMVGGFLWLSSAGNPSQITKGKEFILSALTGLVLALFSFIILQTINPRLVALEPVQVKKPPKITDIGEAAVIGAVVGAAAGGGGTAPRGGAQATGEEAEVRDRLAQSGIDVWQSASGATVVSDLPEASLSYMEDVAGELEGSENHTALVVTGAAEEGYHSPRHGPNKNTFDIDRPNLGANWYIATYEVDSENLSWGHASYLDVEVDGAPMTAMWVDEGDHYHVELHPRGYRE</sequence>
<gene>
    <name evidence="3" type="ORF">A2663_03520</name>
</gene>
<dbReference type="EMBL" id="MHIF01000056">
    <property type="protein sequence ID" value="OGY46668.1"/>
    <property type="molecule type" value="Genomic_DNA"/>
</dbReference>
<evidence type="ECO:0000313" key="4">
    <source>
        <dbReference type="Proteomes" id="UP000178432"/>
    </source>
</evidence>
<evidence type="ECO:0000256" key="2">
    <source>
        <dbReference type="SAM" id="SignalP"/>
    </source>
</evidence>
<feature type="transmembrane region" description="Helical" evidence="1">
    <location>
        <begin position="74"/>
        <end position="96"/>
    </location>
</feature>